<accession>G3H3U2</accession>
<dbReference type="Proteomes" id="UP000001075">
    <property type="component" value="Unassembled WGS sequence"/>
</dbReference>
<gene>
    <name evidence="1" type="ORF">I79_004929</name>
</gene>
<name>G3H3U2_CRIGR</name>
<proteinExistence type="predicted"/>
<reference evidence="2" key="1">
    <citation type="journal article" date="2011" name="Nat. Biotechnol.">
        <title>The genomic sequence of the Chinese hamster ovary (CHO)-K1 cell line.</title>
        <authorList>
            <person name="Xu X."/>
            <person name="Nagarajan H."/>
            <person name="Lewis N.E."/>
            <person name="Pan S."/>
            <person name="Cai Z."/>
            <person name="Liu X."/>
            <person name="Chen W."/>
            <person name="Xie M."/>
            <person name="Wang W."/>
            <person name="Hammond S."/>
            <person name="Andersen M.R."/>
            <person name="Neff N."/>
            <person name="Passarelli B."/>
            <person name="Koh W."/>
            <person name="Fan H.C."/>
            <person name="Wang J."/>
            <person name="Gui Y."/>
            <person name="Lee K.H."/>
            <person name="Betenbaugh M.J."/>
            <person name="Quake S.R."/>
            <person name="Famili I."/>
            <person name="Palsson B.O."/>
            <person name="Wang J."/>
        </authorList>
    </citation>
    <scope>NUCLEOTIDE SEQUENCE [LARGE SCALE GENOMIC DNA]</scope>
    <source>
        <strain evidence="2">CHO K1 cell line</strain>
    </source>
</reference>
<evidence type="ECO:0000313" key="2">
    <source>
        <dbReference type="Proteomes" id="UP000001075"/>
    </source>
</evidence>
<dbReference type="AlphaFoldDB" id="G3H3U2"/>
<sequence>MIGSCSSITAQKGSRLHYSQRLQLLEPQRKKWSGSMILISCLLYIVHYENLY</sequence>
<organism evidence="1 2">
    <name type="scientific">Cricetulus griseus</name>
    <name type="common">Chinese hamster</name>
    <name type="synonym">Cricetulus barabensis griseus</name>
    <dbReference type="NCBI Taxonomy" id="10029"/>
    <lineage>
        <taxon>Eukaryota</taxon>
        <taxon>Metazoa</taxon>
        <taxon>Chordata</taxon>
        <taxon>Craniata</taxon>
        <taxon>Vertebrata</taxon>
        <taxon>Euteleostomi</taxon>
        <taxon>Mammalia</taxon>
        <taxon>Eutheria</taxon>
        <taxon>Euarchontoglires</taxon>
        <taxon>Glires</taxon>
        <taxon>Rodentia</taxon>
        <taxon>Myomorpha</taxon>
        <taxon>Muroidea</taxon>
        <taxon>Cricetidae</taxon>
        <taxon>Cricetinae</taxon>
        <taxon>Cricetulus</taxon>
    </lineage>
</organism>
<protein>
    <submittedName>
        <fullName evidence="1">Uncharacterized protein</fullName>
    </submittedName>
</protein>
<dbReference type="InParanoid" id="G3H3U2"/>
<evidence type="ECO:0000313" key="1">
    <source>
        <dbReference type="EMBL" id="EGV97170.1"/>
    </source>
</evidence>
<dbReference type="EMBL" id="JH000131">
    <property type="protein sequence ID" value="EGV97170.1"/>
    <property type="molecule type" value="Genomic_DNA"/>
</dbReference>